<gene>
    <name evidence="2" type="ORF">CLV82_1617</name>
</gene>
<feature type="signal peptide" evidence="1">
    <location>
        <begin position="1"/>
        <end position="19"/>
    </location>
</feature>
<evidence type="ECO:0008006" key="4">
    <source>
        <dbReference type="Google" id="ProtNLM"/>
    </source>
</evidence>
<evidence type="ECO:0000313" key="2">
    <source>
        <dbReference type="EMBL" id="TDQ30920.1"/>
    </source>
</evidence>
<evidence type="ECO:0000256" key="1">
    <source>
        <dbReference type="SAM" id="SignalP"/>
    </source>
</evidence>
<protein>
    <recommendedName>
        <fullName evidence="4">DUF4136 domain-containing protein</fullName>
    </recommendedName>
</protein>
<accession>A0A4R6TQZ7</accession>
<sequence>MKRLIILLFIMLLSSSCNGQEAREKHDSAKAPEGSWKVNKEYDEAGNLIRYDSIYSWSSMSGFRNDKMMDPDSLMASIKSRFAENFPGLGDMYSGFDHFSPGDSIWTPFPGNDFFQGPMGKQFMDMEQIRERMQMMQRQLLERYQQEVDSL</sequence>
<dbReference type="OrthoDB" id="1452960at2"/>
<dbReference type="AlphaFoldDB" id="A0A4R6TQZ7"/>
<evidence type="ECO:0000313" key="3">
    <source>
        <dbReference type="Proteomes" id="UP000295468"/>
    </source>
</evidence>
<name>A0A4R6TQZ7_9FLAO</name>
<proteinExistence type="predicted"/>
<keyword evidence="1" id="KW-0732">Signal</keyword>
<organism evidence="2 3">
    <name type="scientific">Zeaxanthinibacter enoshimensis</name>
    <dbReference type="NCBI Taxonomy" id="392009"/>
    <lineage>
        <taxon>Bacteria</taxon>
        <taxon>Pseudomonadati</taxon>
        <taxon>Bacteroidota</taxon>
        <taxon>Flavobacteriia</taxon>
        <taxon>Flavobacteriales</taxon>
        <taxon>Flavobacteriaceae</taxon>
        <taxon>Zeaxanthinibacter</taxon>
    </lineage>
</organism>
<keyword evidence="3" id="KW-1185">Reference proteome</keyword>
<dbReference type="EMBL" id="SNYI01000002">
    <property type="protein sequence ID" value="TDQ30920.1"/>
    <property type="molecule type" value="Genomic_DNA"/>
</dbReference>
<reference evidence="2 3" key="1">
    <citation type="submission" date="2019-03" db="EMBL/GenBank/DDBJ databases">
        <title>Genomic Encyclopedia of Archaeal and Bacterial Type Strains, Phase II (KMG-II): from individual species to whole genera.</title>
        <authorList>
            <person name="Goeker M."/>
        </authorList>
    </citation>
    <scope>NUCLEOTIDE SEQUENCE [LARGE SCALE GENOMIC DNA]</scope>
    <source>
        <strain evidence="2 3">DSM 18435</strain>
    </source>
</reference>
<comment type="caution">
    <text evidence="2">The sequence shown here is derived from an EMBL/GenBank/DDBJ whole genome shotgun (WGS) entry which is preliminary data.</text>
</comment>
<feature type="chain" id="PRO_5020290040" description="DUF4136 domain-containing protein" evidence="1">
    <location>
        <begin position="20"/>
        <end position="151"/>
    </location>
</feature>
<dbReference type="PROSITE" id="PS51257">
    <property type="entry name" value="PROKAR_LIPOPROTEIN"/>
    <property type="match status" value="1"/>
</dbReference>
<dbReference type="Proteomes" id="UP000295468">
    <property type="component" value="Unassembled WGS sequence"/>
</dbReference>